<protein>
    <recommendedName>
        <fullName evidence="9">Mutator family transposase</fullName>
    </recommendedName>
</protein>
<accession>A0A4Q5MUS6</accession>
<keyword evidence="8" id="KW-1185">Reference proteome</keyword>
<evidence type="ECO:0000256" key="5">
    <source>
        <dbReference type="ARBA" id="ARBA00023172"/>
    </source>
</evidence>
<dbReference type="GO" id="GO:0006313">
    <property type="term" value="P:DNA transposition"/>
    <property type="evidence" value="ECO:0007669"/>
    <property type="project" value="InterPro"/>
</dbReference>
<keyword evidence="5" id="KW-0233">DNA recombination</keyword>
<evidence type="ECO:0000313" key="7">
    <source>
        <dbReference type="EMBL" id="RYV49288.1"/>
    </source>
</evidence>
<comment type="function">
    <text evidence="1">Required for the transposition of the insertion element.</text>
</comment>
<dbReference type="GO" id="GO:0004803">
    <property type="term" value="F:transposase activity"/>
    <property type="evidence" value="ECO:0007669"/>
    <property type="project" value="InterPro"/>
</dbReference>
<dbReference type="GO" id="GO:0003677">
    <property type="term" value="F:DNA binding"/>
    <property type="evidence" value="ECO:0007669"/>
    <property type="project" value="UniProtKB-KW"/>
</dbReference>
<evidence type="ECO:0000256" key="3">
    <source>
        <dbReference type="ARBA" id="ARBA00022578"/>
    </source>
</evidence>
<dbReference type="Pfam" id="PF00872">
    <property type="entry name" value="Transposase_mut"/>
    <property type="match status" value="1"/>
</dbReference>
<dbReference type="EMBL" id="SDWW01000123">
    <property type="protein sequence ID" value="RYV49288.1"/>
    <property type="molecule type" value="Genomic_DNA"/>
</dbReference>
<keyword evidence="3" id="KW-0815">Transposition</keyword>
<feature type="region of interest" description="Disordered" evidence="6">
    <location>
        <begin position="331"/>
        <end position="350"/>
    </location>
</feature>
<evidence type="ECO:0000256" key="1">
    <source>
        <dbReference type="ARBA" id="ARBA00002190"/>
    </source>
</evidence>
<keyword evidence="4" id="KW-0238">DNA-binding</keyword>
<evidence type="ECO:0008006" key="9">
    <source>
        <dbReference type="Google" id="ProtNLM"/>
    </source>
</evidence>
<dbReference type="Proteomes" id="UP000293764">
    <property type="component" value="Unassembled WGS sequence"/>
</dbReference>
<evidence type="ECO:0000256" key="4">
    <source>
        <dbReference type="ARBA" id="ARBA00023125"/>
    </source>
</evidence>
<evidence type="ECO:0000256" key="2">
    <source>
        <dbReference type="ARBA" id="ARBA00010961"/>
    </source>
</evidence>
<comment type="similarity">
    <text evidence="2">Belongs to the transposase mutator family.</text>
</comment>
<reference evidence="7 8" key="1">
    <citation type="submission" date="2019-01" db="EMBL/GenBank/DDBJ databases">
        <title>Novel species of Cellulomonas.</title>
        <authorList>
            <person name="Liu Q."/>
            <person name="Xin Y.-H."/>
        </authorList>
    </citation>
    <scope>NUCLEOTIDE SEQUENCE [LARGE SCALE GENOMIC DNA]</scope>
    <source>
        <strain evidence="7 8">HLT2-17</strain>
    </source>
</reference>
<dbReference type="InterPro" id="IPR001207">
    <property type="entry name" value="Transposase_mutator"/>
</dbReference>
<comment type="caution">
    <text evidence="7">The sequence shown here is derived from an EMBL/GenBank/DDBJ whole genome shotgun (WGS) entry which is preliminary data.</text>
</comment>
<evidence type="ECO:0000313" key="8">
    <source>
        <dbReference type="Proteomes" id="UP000293764"/>
    </source>
</evidence>
<name>A0A4Q5MUS6_9MICO</name>
<dbReference type="AlphaFoldDB" id="A0A4Q5MUS6"/>
<gene>
    <name evidence="7" type="ORF">EUA98_19610</name>
</gene>
<dbReference type="OrthoDB" id="9793302at2"/>
<feature type="region of interest" description="Disordered" evidence="6">
    <location>
        <begin position="45"/>
        <end position="65"/>
    </location>
</feature>
<proteinExistence type="inferred from homology"/>
<sequence length="350" mass="38805">MLEAWEGQPAPRLYGYTARNVAQALSRVARGDSYRGASAAVRSVAGRELDTRPSKTRAGHPLAPANQHGQLVADWTETFAPVIWREYAPTSWPARVAIDSVQFRLTHTRNKVTTKYKFHVLAAFGYDSGGRPYLAAIEAVPRATEHAWRAFLRRMPGEPALVVSDGGQPFAAATQVFTGATEVRRCEWHLAKNVGDNLPEAVRRDASDPLHGLLRRAQRSEEAWETFREALTARSAAKRGFLGAMSMTRRIDPIVRAQILTRTELGPNSTGAVEEFFASTLRPTIAPRAQRMSNKIRADAFLLLLAAQRNGWADETKWTTVIHDHLVKLQGQAPQQRQHTDAAATPSLWS</sequence>
<evidence type="ECO:0000256" key="6">
    <source>
        <dbReference type="SAM" id="MobiDB-lite"/>
    </source>
</evidence>
<organism evidence="7 8">
    <name type="scientific">Pengzhenrongella frigida</name>
    <dbReference type="NCBI Taxonomy" id="1259133"/>
    <lineage>
        <taxon>Bacteria</taxon>
        <taxon>Bacillati</taxon>
        <taxon>Actinomycetota</taxon>
        <taxon>Actinomycetes</taxon>
        <taxon>Micrococcales</taxon>
        <taxon>Pengzhenrongella</taxon>
    </lineage>
</organism>